<dbReference type="InterPro" id="IPR045714">
    <property type="entry name" value="DUF6070"/>
</dbReference>
<comment type="caution">
    <text evidence="3">The sequence shown here is derived from an EMBL/GenBank/DDBJ whole genome shotgun (WGS) entry which is preliminary data.</text>
</comment>
<keyword evidence="2" id="KW-0732">Signal</keyword>
<feature type="chain" id="PRO_5019225199" evidence="2">
    <location>
        <begin position="25"/>
        <end position="421"/>
    </location>
</feature>
<gene>
    <name evidence="3" type="ORF">EBB54_28490</name>
</gene>
<evidence type="ECO:0000256" key="2">
    <source>
        <dbReference type="SAM" id="SignalP"/>
    </source>
</evidence>
<feature type="region of interest" description="Disordered" evidence="1">
    <location>
        <begin position="23"/>
        <end position="67"/>
    </location>
</feature>
<evidence type="ECO:0000313" key="3">
    <source>
        <dbReference type="EMBL" id="RRK34838.1"/>
    </source>
</evidence>
<dbReference type="EMBL" id="RHJS01000002">
    <property type="protein sequence ID" value="RRK34838.1"/>
    <property type="molecule type" value="Genomic_DNA"/>
</dbReference>
<organism evidence="3 4">
    <name type="scientific">Schaedlerella arabinosiphila</name>
    <dbReference type="NCBI Taxonomy" id="2044587"/>
    <lineage>
        <taxon>Bacteria</taxon>
        <taxon>Bacillati</taxon>
        <taxon>Bacillota</taxon>
        <taxon>Clostridia</taxon>
        <taxon>Lachnospirales</taxon>
        <taxon>Lachnospiraceae</taxon>
        <taxon>Schaedlerella</taxon>
    </lineage>
</organism>
<dbReference type="PROSITE" id="PS51257">
    <property type="entry name" value="PROKAR_LIPOPROTEIN"/>
    <property type="match status" value="1"/>
</dbReference>
<protein>
    <submittedName>
        <fullName evidence="3">Uncharacterized protein</fullName>
    </submittedName>
</protein>
<dbReference type="Pfam" id="PF19546">
    <property type="entry name" value="DUF6070"/>
    <property type="match status" value="1"/>
</dbReference>
<evidence type="ECO:0000313" key="4">
    <source>
        <dbReference type="Proteomes" id="UP000274920"/>
    </source>
</evidence>
<reference evidence="3" key="1">
    <citation type="submission" date="2018-10" db="EMBL/GenBank/DDBJ databases">
        <title>Schaedlerella arabinophila gen. nov. sp. nov., isolated from the mouse intestinal tract and comparative analysis with the genome of the closely related altered Schaedler flora strain ASF502.</title>
        <authorList>
            <person name="Miyake S."/>
            <person name="Soh M."/>
            <person name="Seedorf H."/>
        </authorList>
    </citation>
    <scope>NUCLEOTIDE SEQUENCE [LARGE SCALE GENOMIC DNA]</scope>
    <source>
        <strain evidence="3">DSM 106076</strain>
    </source>
</reference>
<feature type="compositionally biased region" description="Basic and acidic residues" evidence="1">
    <location>
        <begin position="50"/>
        <end position="60"/>
    </location>
</feature>
<sequence length="421" mass="47257">MERIKKRLSAGFMILMLTVSGCSASTQEEPKNSGGSGKSSAMESEADADAGSRQDADKGYDLPISQSAKEEAEADCRKAMETIRAIYAEADKGDALNPMPDREVIFEMYEALQETGWPVTASGFHYIMGNDEKMEAFLENCLDGTEGELTLYRINAGGGLNRSHFLFDGTDMYVTDTAAAWNAENSPVISNHSLHRIKEWKYTEKGWFSYEYCLPEFPEVTEIANGNNLLRVRPMPEEYIKMAETYLLPIGYMGNNLLRSDWDGDHLEELDYNGLYEYLYVLKNQEAMAEEAYAGGIPKEEFENLITEYLPVSAKDLAGYAVFDAEKQTYGWEHLGPVTYAANRFSSSIPEVREIKENPDGTLEVSIDAVCQAMGEDCVISHILTMRILEDGGVRYLGNRVLGDGLKQITEYQYRLPKDQR</sequence>
<proteinExistence type="predicted"/>
<accession>A0A426DPZ9</accession>
<feature type="signal peptide" evidence="2">
    <location>
        <begin position="1"/>
        <end position="24"/>
    </location>
</feature>
<keyword evidence="4" id="KW-1185">Reference proteome</keyword>
<evidence type="ECO:0000256" key="1">
    <source>
        <dbReference type="SAM" id="MobiDB-lite"/>
    </source>
</evidence>
<name>A0A426DPZ9_9FIRM</name>
<dbReference type="AlphaFoldDB" id="A0A426DPZ9"/>
<dbReference type="RefSeq" id="WP_125130026.1">
    <property type="nucleotide sequence ID" value="NZ_RHJS01000002.1"/>
</dbReference>
<dbReference type="Proteomes" id="UP000274920">
    <property type="component" value="Unassembled WGS sequence"/>
</dbReference>